<feature type="region of interest" description="Disordered" evidence="1">
    <location>
        <begin position="42"/>
        <end position="119"/>
    </location>
</feature>
<evidence type="ECO:0000256" key="1">
    <source>
        <dbReference type="SAM" id="MobiDB-lite"/>
    </source>
</evidence>
<feature type="compositionally biased region" description="Basic and acidic residues" evidence="1">
    <location>
        <begin position="68"/>
        <end position="90"/>
    </location>
</feature>
<sequence length="119" mass="13161">MVDRKHHVTHRKEQRPLPSGLYLRITAEPFLSPCGPHQALAVAPGEECHPGPRPAITTPSSPDTQAAGRRDLHSGEGKRPPHAAQREPRPRLLSGSIDRRRGGRHCPPRERHTSAVNHL</sequence>
<proteinExistence type="predicted"/>
<dbReference type="AlphaFoldDB" id="A0A5B7FMW2"/>
<dbReference type="Proteomes" id="UP000324222">
    <property type="component" value="Unassembled WGS sequence"/>
</dbReference>
<feature type="compositionally biased region" description="Basic residues" evidence="1">
    <location>
        <begin position="1"/>
        <end position="13"/>
    </location>
</feature>
<name>A0A5B7FMW2_PORTR</name>
<dbReference type="EMBL" id="VSRR010008505">
    <property type="protein sequence ID" value="MPC48841.1"/>
    <property type="molecule type" value="Genomic_DNA"/>
</dbReference>
<gene>
    <name evidence="2" type="ORF">E2C01_042626</name>
</gene>
<evidence type="ECO:0000313" key="2">
    <source>
        <dbReference type="EMBL" id="MPC48841.1"/>
    </source>
</evidence>
<protein>
    <submittedName>
        <fullName evidence="2">Uncharacterized protein</fullName>
    </submittedName>
</protein>
<evidence type="ECO:0000313" key="3">
    <source>
        <dbReference type="Proteomes" id="UP000324222"/>
    </source>
</evidence>
<comment type="caution">
    <text evidence="2">The sequence shown here is derived from an EMBL/GenBank/DDBJ whole genome shotgun (WGS) entry which is preliminary data.</text>
</comment>
<organism evidence="2 3">
    <name type="scientific">Portunus trituberculatus</name>
    <name type="common">Swimming crab</name>
    <name type="synonym">Neptunus trituberculatus</name>
    <dbReference type="NCBI Taxonomy" id="210409"/>
    <lineage>
        <taxon>Eukaryota</taxon>
        <taxon>Metazoa</taxon>
        <taxon>Ecdysozoa</taxon>
        <taxon>Arthropoda</taxon>
        <taxon>Crustacea</taxon>
        <taxon>Multicrustacea</taxon>
        <taxon>Malacostraca</taxon>
        <taxon>Eumalacostraca</taxon>
        <taxon>Eucarida</taxon>
        <taxon>Decapoda</taxon>
        <taxon>Pleocyemata</taxon>
        <taxon>Brachyura</taxon>
        <taxon>Eubrachyura</taxon>
        <taxon>Portunoidea</taxon>
        <taxon>Portunidae</taxon>
        <taxon>Portuninae</taxon>
        <taxon>Portunus</taxon>
    </lineage>
</organism>
<feature type="region of interest" description="Disordered" evidence="1">
    <location>
        <begin position="1"/>
        <end position="20"/>
    </location>
</feature>
<keyword evidence="3" id="KW-1185">Reference proteome</keyword>
<accession>A0A5B7FMW2</accession>
<reference evidence="2 3" key="1">
    <citation type="submission" date="2019-05" db="EMBL/GenBank/DDBJ databases">
        <title>Another draft genome of Portunus trituberculatus and its Hox gene families provides insights of decapod evolution.</title>
        <authorList>
            <person name="Jeong J.-H."/>
            <person name="Song I."/>
            <person name="Kim S."/>
            <person name="Choi T."/>
            <person name="Kim D."/>
            <person name="Ryu S."/>
            <person name="Kim W."/>
        </authorList>
    </citation>
    <scope>NUCLEOTIDE SEQUENCE [LARGE SCALE GENOMIC DNA]</scope>
    <source>
        <tissue evidence="2">Muscle</tissue>
    </source>
</reference>